<evidence type="ECO:0000256" key="1">
    <source>
        <dbReference type="SAM" id="MobiDB-lite"/>
    </source>
</evidence>
<dbReference type="AlphaFoldDB" id="A0A6A6YH72"/>
<gene>
    <name evidence="2 4" type="ORF">BDZ99DRAFT_500497</name>
</gene>
<feature type="compositionally biased region" description="Polar residues" evidence="1">
    <location>
        <begin position="1"/>
        <end position="15"/>
    </location>
</feature>
<accession>A0A6A6YH72</accession>
<dbReference type="EMBL" id="MU003705">
    <property type="protein sequence ID" value="KAF2807247.1"/>
    <property type="molecule type" value="Genomic_DNA"/>
</dbReference>
<evidence type="ECO:0000313" key="4">
    <source>
        <dbReference type="RefSeq" id="XP_033574211.1"/>
    </source>
</evidence>
<reference evidence="2 4" key="1">
    <citation type="journal article" date="2020" name="Stud. Mycol.">
        <title>101 Dothideomycetes genomes: a test case for predicting lifestyles and emergence of pathogens.</title>
        <authorList>
            <person name="Haridas S."/>
            <person name="Albert R."/>
            <person name="Binder M."/>
            <person name="Bloem J."/>
            <person name="Labutti K."/>
            <person name="Salamov A."/>
            <person name="Andreopoulos B."/>
            <person name="Baker S."/>
            <person name="Barry K."/>
            <person name="Bills G."/>
            <person name="Bluhm B."/>
            <person name="Cannon C."/>
            <person name="Castanera R."/>
            <person name="Culley D."/>
            <person name="Daum C."/>
            <person name="Ezra D."/>
            <person name="Gonzalez J."/>
            <person name="Henrissat B."/>
            <person name="Kuo A."/>
            <person name="Liang C."/>
            <person name="Lipzen A."/>
            <person name="Lutzoni F."/>
            <person name="Magnuson J."/>
            <person name="Mondo S."/>
            <person name="Nolan M."/>
            <person name="Ohm R."/>
            <person name="Pangilinan J."/>
            <person name="Park H.-J."/>
            <person name="Ramirez L."/>
            <person name="Alfaro M."/>
            <person name="Sun H."/>
            <person name="Tritt A."/>
            <person name="Yoshinaga Y."/>
            <person name="Zwiers L.-H."/>
            <person name="Turgeon B."/>
            <person name="Goodwin S."/>
            <person name="Spatafora J."/>
            <person name="Crous P."/>
            <person name="Grigoriev I."/>
        </authorList>
    </citation>
    <scope>NUCLEOTIDE SEQUENCE</scope>
    <source>
        <strain evidence="2 4">CBS 304.34</strain>
    </source>
</reference>
<evidence type="ECO:0000313" key="2">
    <source>
        <dbReference type="EMBL" id="KAF2807247.1"/>
    </source>
</evidence>
<evidence type="ECO:0000313" key="3">
    <source>
        <dbReference type="Proteomes" id="UP000504636"/>
    </source>
</evidence>
<protein>
    <submittedName>
        <fullName evidence="2 4">Uncharacterized protein</fullName>
    </submittedName>
</protein>
<sequence length="192" mass="21803">MSDCSSQDTPESSFASARENLLPPGPQGSANTLVSRYLYNAPTERLYRPFPPGATASVDSFADFMNDLFPLYILQESTDIASADVASADVASTESVALSDYFPHLRRYSGKIRSFIVSLMRPLEALKNHLHDRNVRKLEEKAKRAYARNKTMTDSWRDMRVPRRKWTILGQRSSGSRRIRIKRDNGKWVKVS</sequence>
<organism evidence="2">
    <name type="scientific">Mytilinidion resinicola</name>
    <dbReference type="NCBI Taxonomy" id="574789"/>
    <lineage>
        <taxon>Eukaryota</taxon>
        <taxon>Fungi</taxon>
        <taxon>Dikarya</taxon>
        <taxon>Ascomycota</taxon>
        <taxon>Pezizomycotina</taxon>
        <taxon>Dothideomycetes</taxon>
        <taxon>Pleosporomycetidae</taxon>
        <taxon>Mytilinidiales</taxon>
        <taxon>Mytilinidiaceae</taxon>
        <taxon>Mytilinidion</taxon>
    </lineage>
</organism>
<reference evidence="4" key="2">
    <citation type="submission" date="2020-04" db="EMBL/GenBank/DDBJ databases">
        <authorList>
            <consortium name="NCBI Genome Project"/>
        </authorList>
    </citation>
    <scope>NUCLEOTIDE SEQUENCE</scope>
    <source>
        <strain evidence="4">CBS 304.34</strain>
    </source>
</reference>
<dbReference type="RefSeq" id="XP_033574211.1">
    <property type="nucleotide sequence ID" value="XM_033723722.1"/>
</dbReference>
<dbReference type="Proteomes" id="UP000504636">
    <property type="component" value="Unplaced"/>
</dbReference>
<keyword evidence="3" id="KW-1185">Reference proteome</keyword>
<reference evidence="4" key="3">
    <citation type="submission" date="2025-04" db="UniProtKB">
        <authorList>
            <consortium name="RefSeq"/>
        </authorList>
    </citation>
    <scope>IDENTIFICATION</scope>
    <source>
        <strain evidence="4">CBS 304.34</strain>
    </source>
</reference>
<name>A0A6A6YH72_9PEZI</name>
<dbReference type="GeneID" id="54464615"/>
<proteinExistence type="predicted"/>
<feature type="region of interest" description="Disordered" evidence="1">
    <location>
        <begin position="1"/>
        <end position="29"/>
    </location>
</feature>